<proteinExistence type="predicted"/>
<evidence type="ECO:0008006" key="4">
    <source>
        <dbReference type="Google" id="ProtNLM"/>
    </source>
</evidence>
<dbReference type="AlphaFoldDB" id="A0A1W1UTD6"/>
<organism evidence="2 3">
    <name type="scientific">Deinococcus hopiensis KR-140</name>
    <dbReference type="NCBI Taxonomy" id="695939"/>
    <lineage>
        <taxon>Bacteria</taxon>
        <taxon>Thermotogati</taxon>
        <taxon>Deinococcota</taxon>
        <taxon>Deinococci</taxon>
        <taxon>Deinococcales</taxon>
        <taxon>Deinococcaceae</taxon>
        <taxon>Deinococcus</taxon>
    </lineage>
</organism>
<feature type="transmembrane region" description="Helical" evidence="1">
    <location>
        <begin position="187"/>
        <end position="204"/>
    </location>
</feature>
<feature type="transmembrane region" description="Helical" evidence="1">
    <location>
        <begin position="12"/>
        <end position="29"/>
    </location>
</feature>
<keyword evidence="3" id="KW-1185">Reference proteome</keyword>
<feature type="transmembrane region" description="Helical" evidence="1">
    <location>
        <begin position="131"/>
        <end position="151"/>
    </location>
</feature>
<accession>A0A1W1UTD6</accession>
<evidence type="ECO:0000313" key="2">
    <source>
        <dbReference type="EMBL" id="SMB84395.1"/>
    </source>
</evidence>
<evidence type="ECO:0000313" key="3">
    <source>
        <dbReference type="Proteomes" id="UP000192582"/>
    </source>
</evidence>
<feature type="transmembrane region" description="Helical" evidence="1">
    <location>
        <begin position="41"/>
        <end position="65"/>
    </location>
</feature>
<dbReference type="Proteomes" id="UP000192582">
    <property type="component" value="Unassembled WGS sequence"/>
</dbReference>
<sequence length="222" mass="23425">MTFTKEGLIQNGGLAAAACGLLFILVQMLHPAEVLTAVTTLRWAVVHGLTLLMAILGLLGVTSVYMHQAERTGWSGFLGFLLLFTWLILVAAFTFVETFILPLLVAQDPHFVGAFLGIFGGQPGGMKLGPLAAVGPLSGVLYMLGAGLLGITTLRAALLPRRAGALLVIAALSPLAVSFLPHPVQRIAAVPMGVSLIWLGLALWRGRQQLDTTPLNRQSAAL</sequence>
<keyword evidence="1" id="KW-0812">Transmembrane</keyword>
<dbReference type="OrthoDB" id="3625422at2"/>
<protein>
    <recommendedName>
        <fullName evidence="4">DUF4386 domain-containing protein</fullName>
    </recommendedName>
</protein>
<dbReference type="PROSITE" id="PS51257">
    <property type="entry name" value="PROKAR_LIPOPROTEIN"/>
    <property type="match status" value="1"/>
</dbReference>
<feature type="transmembrane region" description="Helical" evidence="1">
    <location>
        <begin position="77"/>
        <end position="105"/>
    </location>
</feature>
<dbReference type="EMBL" id="FWWU01000007">
    <property type="protein sequence ID" value="SMB84395.1"/>
    <property type="molecule type" value="Genomic_DNA"/>
</dbReference>
<keyword evidence="1" id="KW-1133">Transmembrane helix</keyword>
<dbReference type="RefSeq" id="WP_084046809.1">
    <property type="nucleotide sequence ID" value="NZ_FWWU01000007.1"/>
</dbReference>
<feature type="transmembrane region" description="Helical" evidence="1">
    <location>
        <begin position="163"/>
        <end position="181"/>
    </location>
</feature>
<gene>
    <name evidence="2" type="ORF">SAMN00790413_05111</name>
</gene>
<reference evidence="2 3" key="1">
    <citation type="submission" date="2017-04" db="EMBL/GenBank/DDBJ databases">
        <authorList>
            <person name="Afonso C.L."/>
            <person name="Miller P.J."/>
            <person name="Scott M.A."/>
            <person name="Spackman E."/>
            <person name="Goraichik I."/>
            <person name="Dimitrov K.M."/>
            <person name="Suarez D.L."/>
            <person name="Swayne D.E."/>
        </authorList>
    </citation>
    <scope>NUCLEOTIDE SEQUENCE [LARGE SCALE GENOMIC DNA]</scope>
    <source>
        <strain evidence="2 3">KR-140</strain>
    </source>
</reference>
<name>A0A1W1UTD6_9DEIO</name>
<keyword evidence="1" id="KW-0472">Membrane</keyword>
<evidence type="ECO:0000256" key="1">
    <source>
        <dbReference type="SAM" id="Phobius"/>
    </source>
</evidence>